<evidence type="ECO:0000313" key="2">
    <source>
        <dbReference type="Proteomes" id="UP001372834"/>
    </source>
</evidence>
<accession>A0AAN8PYP2</accession>
<dbReference type="Proteomes" id="UP001372834">
    <property type="component" value="Unassembled WGS sequence"/>
</dbReference>
<protein>
    <submittedName>
        <fullName evidence="1">Uncharacterized protein</fullName>
    </submittedName>
</protein>
<sequence>MVSEEKQWPTYEVKWFYVLKDSHRIKSTLATAAKHGEVTHESTNSNLMLFIPKQQITVTYFDRDTNEENISNTRRDSKKKEVSCESEYEEEIETITDGTVCV</sequence>
<proteinExistence type="predicted"/>
<dbReference type="AlphaFoldDB" id="A0AAN8PYP2"/>
<gene>
    <name evidence="1" type="ORF">RUM43_008259</name>
</gene>
<dbReference type="EMBL" id="JAWJWE010000003">
    <property type="protein sequence ID" value="KAK6639982.1"/>
    <property type="molecule type" value="Genomic_DNA"/>
</dbReference>
<comment type="caution">
    <text evidence="1">The sequence shown here is derived from an EMBL/GenBank/DDBJ whole genome shotgun (WGS) entry which is preliminary data.</text>
</comment>
<name>A0AAN8PYP2_POLSC</name>
<organism evidence="1 2">
    <name type="scientific">Polyplax serrata</name>
    <name type="common">Common mouse louse</name>
    <dbReference type="NCBI Taxonomy" id="468196"/>
    <lineage>
        <taxon>Eukaryota</taxon>
        <taxon>Metazoa</taxon>
        <taxon>Ecdysozoa</taxon>
        <taxon>Arthropoda</taxon>
        <taxon>Hexapoda</taxon>
        <taxon>Insecta</taxon>
        <taxon>Pterygota</taxon>
        <taxon>Neoptera</taxon>
        <taxon>Paraneoptera</taxon>
        <taxon>Psocodea</taxon>
        <taxon>Troctomorpha</taxon>
        <taxon>Phthiraptera</taxon>
        <taxon>Anoplura</taxon>
        <taxon>Polyplacidae</taxon>
        <taxon>Polyplax</taxon>
    </lineage>
</organism>
<evidence type="ECO:0000313" key="1">
    <source>
        <dbReference type="EMBL" id="KAK6639982.1"/>
    </source>
</evidence>
<reference evidence="1 2" key="1">
    <citation type="submission" date="2023-10" db="EMBL/GenBank/DDBJ databases">
        <title>Genomes of two closely related lineages of the louse Polyplax serrata with different host specificities.</title>
        <authorList>
            <person name="Martinu J."/>
            <person name="Tarabai H."/>
            <person name="Stefka J."/>
            <person name="Hypsa V."/>
        </authorList>
    </citation>
    <scope>NUCLEOTIDE SEQUENCE [LARGE SCALE GENOMIC DNA]</scope>
    <source>
        <strain evidence="1">HR10_N</strain>
    </source>
</reference>